<dbReference type="PANTHER" id="PTHR12219:SF8">
    <property type="entry name" value="NADH DEHYDROGENASE [UBIQUINONE] IRON-SULFUR PROTEIN 4, MITOCHONDRIAL"/>
    <property type="match status" value="1"/>
</dbReference>
<keyword evidence="2" id="KW-0813">Transport</keyword>
<dbReference type="EMBL" id="DRGN01000062">
    <property type="protein sequence ID" value="HET99609.1"/>
    <property type="molecule type" value="Genomic_DNA"/>
</dbReference>
<evidence type="ECO:0000256" key="6">
    <source>
        <dbReference type="ARBA" id="ARBA00023136"/>
    </source>
</evidence>
<evidence type="ECO:0000256" key="5">
    <source>
        <dbReference type="ARBA" id="ARBA00022982"/>
    </source>
</evidence>
<keyword evidence="3" id="KW-0679">Respiratory chain</keyword>
<evidence type="ECO:0000256" key="2">
    <source>
        <dbReference type="ARBA" id="ARBA00022448"/>
    </source>
</evidence>
<sequence length="102" mass="12040">MMVARIYRPSRTAMQSGKAKTRDWVLVYEPEEPKRIEPLMGYTSSGDMNSQLRLSFATKELAIEYAERNDIPFRVEEPHLAKRSKVAYADNFRYDRNQPWTH</sequence>
<dbReference type="Proteomes" id="UP000885680">
    <property type="component" value="Unassembled WGS sequence"/>
</dbReference>
<dbReference type="InterPro" id="IPR006885">
    <property type="entry name" value="NADH_UbQ_FeS_4_mit-like"/>
</dbReference>
<evidence type="ECO:0000256" key="4">
    <source>
        <dbReference type="ARBA" id="ARBA00022946"/>
    </source>
</evidence>
<keyword evidence="4" id="KW-0809">Transit peptide</keyword>
<dbReference type="Pfam" id="PF04800">
    <property type="entry name" value="NDUS4"/>
    <property type="match status" value="1"/>
</dbReference>
<dbReference type="GO" id="GO:0022900">
    <property type="term" value="P:electron transport chain"/>
    <property type="evidence" value="ECO:0007669"/>
    <property type="project" value="InterPro"/>
</dbReference>
<organism evidence="7 8">
    <name type="scientific">Aurantimonas coralicida</name>
    <dbReference type="NCBI Taxonomy" id="182270"/>
    <lineage>
        <taxon>Bacteria</taxon>
        <taxon>Pseudomonadati</taxon>
        <taxon>Pseudomonadota</taxon>
        <taxon>Alphaproteobacteria</taxon>
        <taxon>Hyphomicrobiales</taxon>
        <taxon>Aurantimonadaceae</taxon>
        <taxon>Aurantimonas</taxon>
    </lineage>
</organism>
<dbReference type="Gene3D" id="3.30.160.190">
    <property type="entry name" value="atu1810 like domain"/>
    <property type="match status" value="1"/>
</dbReference>
<comment type="caution">
    <text evidence="7">The sequence shown here is derived from an EMBL/GenBank/DDBJ whole genome shotgun (WGS) entry which is preliminary data.</text>
</comment>
<name>A0A9C9TFR5_9HYPH</name>
<evidence type="ECO:0000313" key="8">
    <source>
        <dbReference type="Proteomes" id="UP000885680"/>
    </source>
</evidence>
<accession>A0A9C9TFR5</accession>
<gene>
    <name evidence="7" type="ORF">ENH89_04440</name>
</gene>
<evidence type="ECO:0000256" key="1">
    <source>
        <dbReference type="ARBA" id="ARBA00004370"/>
    </source>
</evidence>
<dbReference type="PANTHER" id="PTHR12219">
    <property type="entry name" value="NADH-UBIQUINONE OXIDOREDUCTASE"/>
    <property type="match status" value="1"/>
</dbReference>
<reference evidence="7" key="1">
    <citation type="journal article" date="2020" name="mSystems">
        <title>Genome- and Community-Level Interaction Insights into Carbon Utilization and Element Cycling Functions of Hydrothermarchaeota in Hydrothermal Sediment.</title>
        <authorList>
            <person name="Zhou Z."/>
            <person name="Liu Y."/>
            <person name="Xu W."/>
            <person name="Pan J."/>
            <person name="Luo Z.H."/>
            <person name="Li M."/>
        </authorList>
    </citation>
    <scope>NUCLEOTIDE SEQUENCE</scope>
    <source>
        <strain evidence="7">HyVt-347</strain>
    </source>
</reference>
<protein>
    <submittedName>
        <fullName evidence="7">ETC complex I subunit</fullName>
    </submittedName>
</protein>
<dbReference type="InterPro" id="IPR038532">
    <property type="entry name" value="NDUFS4-like_sf"/>
</dbReference>
<evidence type="ECO:0000313" key="7">
    <source>
        <dbReference type="EMBL" id="HET99609.1"/>
    </source>
</evidence>
<proteinExistence type="predicted"/>
<comment type="subcellular location">
    <subcellularLocation>
        <location evidence="1">Membrane</location>
    </subcellularLocation>
</comment>
<keyword evidence="6" id="KW-0472">Membrane</keyword>
<evidence type="ECO:0000256" key="3">
    <source>
        <dbReference type="ARBA" id="ARBA00022660"/>
    </source>
</evidence>
<dbReference type="GO" id="GO:0016020">
    <property type="term" value="C:membrane"/>
    <property type="evidence" value="ECO:0007669"/>
    <property type="project" value="UniProtKB-SubCell"/>
</dbReference>
<dbReference type="AlphaFoldDB" id="A0A9C9TFR5"/>
<keyword evidence="5" id="KW-0249">Electron transport</keyword>